<dbReference type="InterPro" id="IPR046867">
    <property type="entry name" value="AldOxase/xan_DH_MoCoBD2"/>
</dbReference>
<evidence type="ECO:0000313" key="5">
    <source>
        <dbReference type="EMBL" id="MBE9399730.1"/>
    </source>
</evidence>
<keyword evidence="6" id="KW-1185">Reference proteome</keyword>
<dbReference type="InterPro" id="IPR000674">
    <property type="entry name" value="Ald_Oxase/Xan_DH_a/b"/>
</dbReference>
<organism evidence="5 6">
    <name type="scientific">Pontibacterium sinense</name>
    <dbReference type="NCBI Taxonomy" id="2781979"/>
    <lineage>
        <taxon>Bacteria</taxon>
        <taxon>Pseudomonadati</taxon>
        <taxon>Pseudomonadota</taxon>
        <taxon>Gammaproteobacteria</taxon>
        <taxon>Oceanospirillales</taxon>
        <taxon>Oceanospirillaceae</taxon>
        <taxon>Pontibacterium</taxon>
    </lineage>
</organism>
<dbReference type="Pfam" id="PF20256">
    <property type="entry name" value="MoCoBD_2"/>
    <property type="match status" value="1"/>
</dbReference>
<evidence type="ECO:0000259" key="4">
    <source>
        <dbReference type="SMART" id="SM01008"/>
    </source>
</evidence>
<evidence type="ECO:0000256" key="2">
    <source>
        <dbReference type="ARBA" id="ARBA00022505"/>
    </source>
</evidence>
<dbReference type="SUPFAM" id="SSF54665">
    <property type="entry name" value="CO dehydrogenase molybdoprotein N-domain-like"/>
    <property type="match status" value="1"/>
</dbReference>
<dbReference type="Gene3D" id="3.30.365.10">
    <property type="entry name" value="Aldehyde oxidase/xanthine dehydrogenase, molybdopterin binding domain"/>
    <property type="match status" value="4"/>
</dbReference>
<proteinExistence type="inferred from homology"/>
<dbReference type="PANTHER" id="PTHR11908:SF132">
    <property type="entry name" value="ALDEHYDE OXIDASE 1-RELATED"/>
    <property type="match status" value="1"/>
</dbReference>
<dbReference type="InterPro" id="IPR016208">
    <property type="entry name" value="Ald_Oxase/xanthine_DH-like"/>
</dbReference>
<reference evidence="5" key="1">
    <citation type="submission" date="2020-10" db="EMBL/GenBank/DDBJ databases">
        <title>Bacterium isolated from coastal waters sediment.</title>
        <authorList>
            <person name="Chen R.-J."/>
            <person name="Lu D.-C."/>
            <person name="Zhu K.-L."/>
            <person name="Du Z.-J."/>
        </authorList>
    </citation>
    <scope>NUCLEOTIDE SEQUENCE</scope>
    <source>
        <strain evidence="5">N1Y112</strain>
    </source>
</reference>
<dbReference type="PANTHER" id="PTHR11908">
    <property type="entry name" value="XANTHINE DEHYDROGENASE"/>
    <property type="match status" value="1"/>
</dbReference>
<comment type="caution">
    <text evidence="5">The sequence shown here is derived from an EMBL/GenBank/DDBJ whole genome shotgun (WGS) entry which is preliminary data.</text>
</comment>
<name>A0A8J7FE13_9GAMM</name>
<dbReference type="InterPro" id="IPR008274">
    <property type="entry name" value="AldOxase/xan_DH_MoCoBD1"/>
</dbReference>
<evidence type="ECO:0000256" key="1">
    <source>
        <dbReference type="ARBA" id="ARBA00006849"/>
    </source>
</evidence>
<dbReference type="RefSeq" id="WP_193955424.1">
    <property type="nucleotide sequence ID" value="NZ_JADEYS010000035.1"/>
</dbReference>
<feature type="domain" description="Aldehyde oxidase/xanthine dehydrogenase a/b hammerhead" evidence="4">
    <location>
        <begin position="21"/>
        <end position="142"/>
    </location>
</feature>
<protein>
    <submittedName>
        <fullName evidence="5">Molybdopterin-dependent oxidoreductase</fullName>
    </submittedName>
</protein>
<evidence type="ECO:0000313" key="6">
    <source>
        <dbReference type="Proteomes" id="UP000640333"/>
    </source>
</evidence>
<dbReference type="Pfam" id="PF02738">
    <property type="entry name" value="MoCoBD_1"/>
    <property type="match status" value="1"/>
</dbReference>
<dbReference type="GO" id="GO:0016491">
    <property type="term" value="F:oxidoreductase activity"/>
    <property type="evidence" value="ECO:0007669"/>
    <property type="project" value="UniProtKB-KW"/>
</dbReference>
<sequence length="786" mass="85590">MSQFAVIGKNVPKVDAYEKVTGQPIYAADLKMQGMLYGKIVRCMDYAHARVTRLDFSEALKLPGVVKVLGPEDVTQNTYNTGACDEMVSDKVGDLLGDLKDQTIFTRHVRHQGDAICGVIATSEEIAERAAAKVIVEYEPLNVFMTPSEAEADGVLQLHPDKPNNQAFQLPEAMFPGNSYGWGDADDAMKEADLIVEDSFYVNKQKQCQMEPHAYIAQVDGRGRLNCWSSGQMPKITHLKIARLFDLPMSKVKIHSTTIGGGFGARLGIISEPETCAMALAVPGRPVKVQTLREEDWIISESRHAGDYWMRLGFKKDGTPVACQARFKANTGAYFTHASGVPFTTGAWLSGMYKFGALGYQGESYFSNQAPAGAYRGYGNPQTNFVLEQLIDRALNKLEIDPVQWRLDWHKGVGDDGWCFGVKYPSCQLSECLRQGADAIEWNKKSDELKNQTGVKRRGIGVSVMNHTSGATPMLLEHTVCTVMMNEDGSAVVSVACSDLGQGSHTVLQQIAAEALGLEMDEVHLKTGDSDANGFDIGSHASRTTYVGGNAIMEACDDVKKQLLERATRHLDTTVDNLEFAGKTIFAKNNPENSITVAKICHLGVYNYMDPETGEPEGAPGQIFGFSSHFSKHNSPPFGACFVEVEIDTETGEIDLLELVHTHDIGRTLHPAMAEGQMVGGAQQGIGMALTEEIYYDEQGLALNSSFTDYKMYGSSDMPKMKVILVEDPDPHGPYGAKSVGEAGLTSPVGAIANAVYNALGIQFKEAPITPEKVLKAIKENGLSFS</sequence>
<dbReference type="Gene3D" id="3.90.1170.50">
    <property type="entry name" value="Aldehyde oxidase/xanthine dehydrogenase, a/b hammerhead"/>
    <property type="match status" value="1"/>
</dbReference>
<dbReference type="EMBL" id="JADEYS010000035">
    <property type="protein sequence ID" value="MBE9399730.1"/>
    <property type="molecule type" value="Genomic_DNA"/>
</dbReference>
<comment type="similarity">
    <text evidence="1">Belongs to the xanthine dehydrogenase family.</text>
</comment>
<dbReference type="Pfam" id="PF01315">
    <property type="entry name" value="Ald_Xan_dh_C"/>
    <property type="match status" value="1"/>
</dbReference>
<dbReference type="InterPro" id="IPR037165">
    <property type="entry name" value="AldOxase/xan_DH_Mopterin-bd_sf"/>
</dbReference>
<dbReference type="SMART" id="SM01008">
    <property type="entry name" value="Ald_Xan_dh_C"/>
    <property type="match status" value="1"/>
</dbReference>
<dbReference type="Proteomes" id="UP000640333">
    <property type="component" value="Unassembled WGS sequence"/>
</dbReference>
<accession>A0A8J7FE13</accession>
<dbReference type="InterPro" id="IPR036856">
    <property type="entry name" value="Ald_Oxase/Xan_DH_a/b_sf"/>
</dbReference>
<dbReference type="GO" id="GO:0005506">
    <property type="term" value="F:iron ion binding"/>
    <property type="evidence" value="ECO:0007669"/>
    <property type="project" value="InterPro"/>
</dbReference>
<keyword evidence="2" id="KW-0500">Molybdenum</keyword>
<gene>
    <name evidence="5" type="ORF">IOQ59_20895</name>
</gene>
<evidence type="ECO:0000256" key="3">
    <source>
        <dbReference type="ARBA" id="ARBA00023002"/>
    </source>
</evidence>
<dbReference type="AlphaFoldDB" id="A0A8J7FE13"/>
<keyword evidence="3" id="KW-0560">Oxidoreductase</keyword>
<dbReference type="SUPFAM" id="SSF56003">
    <property type="entry name" value="Molybdenum cofactor-binding domain"/>
    <property type="match status" value="1"/>
</dbReference>